<name>A0A814P1I2_9BILA</name>
<reference evidence="1" key="1">
    <citation type="submission" date="2021-02" db="EMBL/GenBank/DDBJ databases">
        <authorList>
            <person name="Nowell W R."/>
        </authorList>
    </citation>
    <scope>NUCLEOTIDE SEQUENCE</scope>
    <source>
        <strain evidence="1">Ploen Becks lab</strain>
    </source>
</reference>
<dbReference type="EMBL" id="CAJNOC010007467">
    <property type="protein sequence ID" value="CAF1099498.1"/>
    <property type="molecule type" value="Genomic_DNA"/>
</dbReference>
<protein>
    <submittedName>
        <fullName evidence="1">Uncharacterized protein</fullName>
    </submittedName>
</protein>
<evidence type="ECO:0000313" key="2">
    <source>
        <dbReference type="Proteomes" id="UP000663879"/>
    </source>
</evidence>
<comment type="caution">
    <text evidence="1">The sequence shown here is derived from an EMBL/GenBank/DDBJ whole genome shotgun (WGS) entry which is preliminary data.</text>
</comment>
<sequence length="198" mass="22571">MVILSEIIDNLYKNQPIIEAEKYCQGILLTAFRDKGRISLISTILEEEVYSNAIVDVNSTNLRIDESLNSDEGDNMLLVSDIDRLIVEDSFNQSNNESQNLSEIVVQPVTHGINKSAFENLIEEGSLHLFCNKLFNDFNKGNDFNRISVLFDIEEFKKWENNTEILKQVFKAFGDLLFLRLSGNLESNLITTKINSTN</sequence>
<proteinExistence type="predicted"/>
<gene>
    <name evidence="1" type="ORF">OXX778_LOCUS21075</name>
</gene>
<organism evidence="1 2">
    <name type="scientific">Brachionus calyciflorus</name>
    <dbReference type="NCBI Taxonomy" id="104777"/>
    <lineage>
        <taxon>Eukaryota</taxon>
        <taxon>Metazoa</taxon>
        <taxon>Spiralia</taxon>
        <taxon>Gnathifera</taxon>
        <taxon>Rotifera</taxon>
        <taxon>Eurotatoria</taxon>
        <taxon>Monogononta</taxon>
        <taxon>Pseudotrocha</taxon>
        <taxon>Ploima</taxon>
        <taxon>Brachionidae</taxon>
        <taxon>Brachionus</taxon>
    </lineage>
</organism>
<dbReference type="AlphaFoldDB" id="A0A814P1I2"/>
<evidence type="ECO:0000313" key="1">
    <source>
        <dbReference type="EMBL" id="CAF1099498.1"/>
    </source>
</evidence>
<accession>A0A814P1I2</accession>
<dbReference type="Proteomes" id="UP000663879">
    <property type="component" value="Unassembled WGS sequence"/>
</dbReference>
<keyword evidence="2" id="KW-1185">Reference proteome</keyword>